<feature type="region of interest" description="Disordered" evidence="10">
    <location>
        <begin position="585"/>
        <end position="615"/>
    </location>
</feature>
<feature type="region of interest" description="Disordered" evidence="10">
    <location>
        <begin position="495"/>
        <end position="515"/>
    </location>
</feature>
<dbReference type="InterPro" id="IPR029047">
    <property type="entry name" value="HSP70_peptide-bd_sf"/>
</dbReference>
<keyword evidence="3 7" id="KW-0547">Nucleotide-binding</keyword>
<dbReference type="InterPro" id="IPR018181">
    <property type="entry name" value="Heat_shock_70_CS"/>
</dbReference>
<evidence type="ECO:0000256" key="5">
    <source>
        <dbReference type="ARBA" id="ARBA00023016"/>
    </source>
</evidence>
<evidence type="ECO:0000256" key="1">
    <source>
        <dbReference type="ARBA" id="ARBA00007381"/>
    </source>
</evidence>
<dbReference type="EMBL" id="CP015208">
    <property type="protein sequence ID" value="AOY55477.1"/>
    <property type="molecule type" value="Genomic_DNA"/>
</dbReference>
<evidence type="ECO:0000256" key="10">
    <source>
        <dbReference type="SAM" id="MobiDB-lite"/>
    </source>
</evidence>
<dbReference type="InterPro" id="IPR043129">
    <property type="entry name" value="ATPase_NBD"/>
</dbReference>
<dbReference type="Gene3D" id="2.60.34.10">
    <property type="entry name" value="Substrate Binding Domain Of DNAk, Chain A, domain 1"/>
    <property type="match status" value="1"/>
</dbReference>
<dbReference type="InterPro" id="IPR012725">
    <property type="entry name" value="Chaperone_DnaK"/>
</dbReference>
<comment type="function">
    <text evidence="7">Acts as a chaperone.</text>
</comment>
<feature type="compositionally biased region" description="Acidic residues" evidence="10">
    <location>
        <begin position="598"/>
        <end position="615"/>
    </location>
</feature>
<keyword evidence="9" id="KW-0175">Coiled coil</keyword>
<dbReference type="Pfam" id="PF00012">
    <property type="entry name" value="HSP70"/>
    <property type="match status" value="1"/>
</dbReference>
<evidence type="ECO:0000313" key="11">
    <source>
        <dbReference type="EMBL" id="AOY55477.1"/>
    </source>
</evidence>
<dbReference type="Gene3D" id="3.90.640.10">
    <property type="entry name" value="Actin, Chain A, domain 4"/>
    <property type="match status" value="1"/>
</dbReference>
<evidence type="ECO:0000256" key="9">
    <source>
        <dbReference type="SAM" id="Coils"/>
    </source>
</evidence>
<reference evidence="11 12" key="1">
    <citation type="journal article" date="2016" name="Biochim. Biophys. Acta">
        <title>Photochemical characterization of actinorhodopsin and its functional existence in the natural host.</title>
        <authorList>
            <person name="Nakamura S."/>
            <person name="Kikukawa T."/>
            <person name="Tamogami J."/>
            <person name="Kamiya M."/>
            <person name="Aizawa T."/>
            <person name="Hahn M.W."/>
            <person name="Ihara K."/>
            <person name="Kamo N."/>
            <person name="Demura M."/>
        </authorList>
    </citation>
    <scope>NUCLEOTIDE SEQUENCE [LARGE SCALE GENOMIC DNA]</scope>
    <source>
        <strain evidence="11 12">MWH-Dar1</strain>
    </source>
</reference>
<dbReference type="SUPFAM" id="SSF100920">
    <property type="entry name" value="Heat shock protein 70kD (HSP70), peptide-binding domain"/>
    <property type="match status" value="1"/>
</dbReference>
<dbReference type="FunFam" id="3.30.420.40:FF:000071">
    <property type="entry name" value="Molecular chaperone DnaK"/>
    <property type="match status" value="1"/>
</dbReference>
<dbReference type="GO" id="GO:0140662">
    <property type="term" value="F:ATP-dependent protein folding chaperone"/>
    <property type="evidence" value="ECO:0007669"/>
    <property type="project" value="InterPro"/>
</dbReference>
<feature type="modified residue" description="Phosphothreonine; by autocatalysis" evidence="7">
    <location>
        <position position="175"/>
    </location>
</feature>
<dbReference type="GO" id="GO:0005524">
    <property type="term" value="F:ATP binding"/>
    <property type="evidence" value="ECO:0007669"/>
    <property type="project" value="UniProtKB-UniRule"/>
</dbReference>
<dbReference type="Proteomes" id="UP000243784">
    <property type="component" value="Chromosome"/>
</dbReference>
<organism evidence="11 12">
    <name type="scientific">Candidatus Rhodoluna planktonica</name>
    <dbReference type="NCBI Taxonomy" id="535712"/>
    <lineage>
        <taxon>Bacteria</taxon>
        <taxon>Bacillati</taxon>
        <taxon>Actinomycetota</taxon>
        <taxon>Actinomycetes</taxon>
        <taxon>Micrococcales</taxon>
        <taxon>Microbacteriaceae</taxon>
        <taxon>Luna cluster</taxon>
        <taxon>Luna-1 subcluster</taxon>
        <taxon>Rhodoluna</taxon>
    </lineage>
</organism>
<dbReference type="SUPFAM" id="SSF53067">
    <property type="entry name" value="Actin-like ATPase domain"/>
    <property type="match status" value="2"/>
</dbReference>
<evidence type="ECO:0000256" key="7">
    <source>
        <dbReference type="HAMAP-Rule" id="MF_00332"/>
    </source>
</evidence>
<keyword evidence="6 7" id="KW-0143">Chaperone</keyword>
<keyword evidence="2 7" id="KW-0597">Phosphoprotein</keyword>
<gene>
    <name evidence="7 11" type="primary">dnaK</name>
    <name evidence="11" type="ORF">A4Z71_00160</name>
</gene>
<dbReference type="KEGG" id="rpla:A4Z71_00160"/>
<dbReference type="CDD" id="cd10234">
    <property type="entry name" value="ASKHA_NBD_HSP70_DnaK-like"/>
    <property type="match status" value="1"/>
</dbReference>
<feature type="compositionally biased region" description="Basic and acidic residues" evidence="10">
    <location>
        <begin position="495"/>
        <end position="514"/>
    </location>
</feature>
<name>A0A1D9DXE4_9MICO</name>
<evidence type="ECO:0000313" key="12">
    <source>
        <dbReference type="Proteomes" id="UP000243784"/>
    </source>
</evidence>
<dbReference type="OrthoDB" id="9766019at2"/>
<dbReference type="PRINTS" id="PR00301">
    <property type="entry name" value="HEATSHOCK70"/>
</dbReference>
<keyword evidence="4 7" id="KW-0067">ATP-binding</keyword>
<keyword evidence="5 7" id="KW-0346">Stress response</keyword>
<dbReference type="FunFam" id="3.90.640.10:FF:000003">
    <property type="entry name" value="Molecular chaperone DnaK"/>
    <property type="match status" value="1"/>
</dbReference>
<dbReference type="NCBIfam" id="NF001413">
    <property type="entry name" value="PRK00290.1"/>
    <property type="match status" value="1"/>
</dbReference>
<dbReference type="SUPFAM" id="SSF100934">
    <property type="entry name" value="Heat shock protein 70kD (HSP70), C-terminal subdomain"/>
    <property type="match status" value="1"/>
</dbReference>
<sequence length="615" mass="66464">MARAVGIDLGTTNSAVSVLEGGEPTVIANAEGFRTTPSIVAFTKDGEILVGETAKRQAVTNVDRTIASVKRHMGTDWTFSVDDKKYTPQEISARILAKLKRDAETYLGEPVTDAVITVPAYFNDAERQATKDAGEIAGLNVLRIINEPTAAALAYGLDKGKEDELILVFDLGGGTFDVSLLEVGKDDDFSTIQVRATSGDNRLGGDDWDQRIVDHLVKKFKETTGVDVSKDKIALQRLKEAAEQAKKELSQSTTANIQLPYLSLTENGPANLDETITRAQFEQLTADLLERTKKPFNDVIAEAGVKVSDIAHVVLVGGSTRMPAVTELVKSLTGGKEPNKGVNPDEVVAVGASLQAGVLKGERKDVLLIDVTPLSLGIETKGGIMTKLIERNTAIPTKRSETFTTADDNQPSVSIQVFQGEREFTRDNKSLGNFELTGIAPAPRGIPQIEVTFDIDANGIVHVSAKDKGTGKEQSMTITGGSSLPKEDIERMVREAEEHAAEDKKRREEQDTRNNAEQLVYQTEKLIKENDEKLPEDVKTSVQADVDALKTALAGEDIDAVKTAFDTLVESQQKLGEAIYSAAQAEPAAEEGAASTEDVVDAEVVDEEEEKKEDK</sequence>
<dbReference type="NCBIfam" id="TIGR02350">
    <property type="entry name" value="prok_dnaK"/>
    <property type="match status" value="1"/>
</dbReference>
<proteinExistence type="evidence at transcript level"/>
<dbReference type="PANTHER" id="PTHR19375">
    <property type="entry name" value="HEAT SHOCK PROTEIN 70KDA"/>
    <property type="match status" value="1"/>
</dbReference>
<dbReference type="GO" id="GO:0051082">
    <property type="term" value="F:unfolded protein binding"/>
    <property type="evidence" value="ECO:0007669"/>
    <property type="project" value="InterPro"/>
</dbReference>
<dbReference type="PROSITE" id="PS00329">
    <property type="entry name" value="HSP70_2"/>
    <property type="match status" value="1"/>
</dbReference>
<dbReference type="Gene3D" id="3.30.420.40">
    <property type="match status" value="2"/>
</dbReference>
<dbReference type="AlphaFoldDB" id="A0A1D9DXE4"/>
<protein>
    <recommendedName>
        <fullName evidence="7">Chaperone protein DnaK</fullName>
    </recommendedName>
    <alternativeName>
        <fullName evidence="7">HSP70</fullName>
    </alternativeName>
    <alternativeName>
        <fullName evidence="7">Heat shock 70 kDa protein</fullName>
    </alternativeName>
    <alternativeName>
        <fullName evidence="7">Heat shock protein 70</fullName>
    </alternativeName>
</protein>
<comment type="similarity">
    <text evidence="1 7 8">Belongs to the heat shock protein 70 family.</text>
</comment>
<dbReference type="Gene3D" id="1.20.1270.10">
    <property type="match status" value="1"/>
</dbReference>
<feature type="compositionally biased region" description="Low complexity" evidence="10">
    <location>
        <begin position="585"/>
        <end position="594"/>
    </location>
</feature>
<dbReference type="FunFam" id="2.60.34.10:FF:000014">
    <property type="entry name" value="Chaperone protein DnaK HSP70"/>
    <property type="match status" value="1"/>
</dbReference>
<evidence type="ECO:0000256" key="6">
    <source>
        <dbReference type="ARBA" id="ARBA00023186"/>
    </source>
</evidence>
<dbReference type="InterPro" id="IPR013126">
    <property type="entry name" value="Hsp_70_fam"/>
</dbReference>
<dbReference type="InterPro" id="IPR029048">
    <property type="entry name" value="HSP70_C_sf"/>
</dbReference>
<dbReference type="STRING" id="535712.A4Z71_00160"/>
<evidence type="ECO:0000256" key="4">
    <source>
        <dbReference type="ARBA" id="ARBA00022840"/>
    </source>
</evidence>
<keyword evidence="12" id="KW-1185">Reference proteome</keyword>
<evidence type="ECO:0000256" key="2">
    <source>
        <dbReference type="ARBA" id="ARBA00022553"/>
    </source>
</evidence>
<dbReference type="RefSeq" id="WP_070953993.1">
    <property type="nucleotide sequence ID" value="NZ_CP015208.1"/>
</dbReference>
<accession>A0A1D9DXE4</accession>
<evidence type="ECO:0000256" key="3">
    <source>
        <dbReference type="ARBA" id="ARBA00022741"/>
    </source>
</evidence>
<dbReference type="FunFam" id="1.20.1270.10:FF:000001">
    <property type="entry name" value="Molecular chaperone DnaK"/>
    <property type="match status" value="1"/>
</dbReference>
<comment type="induction">
    <text evidence="7">By stress conditions e.g. heat shock.</text>
</comment>
<evidence type="ECO:0000256" key="8">
    <source>
        <dbReference type="RuleBase" id="RU003322"/>
    </source>
</evidence>
<dbReference type="PROSITE" id="PS00297">
    <property type="entry name" value="HSP70_1"/>
    <property type="match status" value="1"/>
</dbReference>
<dbReference type="PROSITE" id="PS01036">
    <property type="entry name" value="HSP70_3"/>
    <property type="match status" value="1"/>
</dbReference>
<feature type="coiled-coil region" evidence="9">
    <location>
        <begin position="228"/>
        <end position="255"/>
    </location>
</feature>
<dbReference type="HAMAP" id="MF_00332">
    <property type="entry name" value="DnaK"/>
    <property type="match status" value="1"/>
</dbReference>